<dbReference type="PROSITE" id="PS51671">
    <property type="entry name" value="ACT"/>
    <property type="match status" value="1"/>
</dbReference>
<dbReference type="InterPro" id="IPR045600">
    <property type="entry name" value="RelA/SpoT_AH_RIS"/>
</dbReference>
<comment type="similarity">
    <text evidence="1">Belongs to the RelA/SpoT family.</text>
</comment>
<feature type="domain" description="ACT" evidence="2">
    <location>
        <begin position="641"/>
        <end position="715"/>
    </location>
</feature>
<dbReference type="Pfam" id="PF13328">
    <property type="entry name" value="HD_4"/>
    <property type="match status" value="1"/>
</dbReference>
<dbReference type="GO" id="GO:0015969">
    <property type="term" value="P:guanosine tetraphosphate metabolic process"/>
    <property type="evidence" value="ECO:0007669"/>
    <property type="project" value="InterPro"/>
</dbReference>
<dbReference type="CDD" id="cd04876">
    <property type="entry name" value="ACT_RelA-SpoT"/>
    <property type="match status" value="1"/>
</dbReference>
<dbReference type="PANTHER" id="PTHR21262">
    <property type="entry name" value="GUANOSINE-3',5'-BIS DIPHOSPHATE 3'-PYROPHOSPHOHYDROLASE"/>
    <property type="match status" value="1"/>
</dbReference>
<dbReference type="InterPro" id="IPR012675">
    <property type="entry name" value="Beta-grasp_dom_sf"/>
</dbReference>
<dbReference type="SMART" id="SM00954">
    <property type="entry name" value="RelA_SpoT"/>
    <property type="match status" value="1"/>
</dbReference>
<keyword evidence="5" id="KW-0378">Hydrolase</keyword>
<dbReference type="GO" id="GO:0008893">
    <property type="term" value="F:guanosine-3',5'-bis(diphosphate) 3'-diphosphatase activity"/>
    <property type="evidence" value="ECO:0007669"/>
    <property type="project" value="UniProtKB-EC"/>
</dbReference>
<dbReference type="AlphaFoldDB" id="A0A3B0RS73"/>
<protein>
    <submittedName>
        <fullName evidence="5">Guanosine-3',5'-bis(Diphosphate) 3'-pyrophosphohydrolase / GTP pyrophosphokinase, (P)ppGpp synthetase II</fullName>
        <ecNumber evidence="5">2.7.6.5</ecNumber>
        <ecNumber evidence="5">3.1.7.2</ecNumber>
    </submittedName>
</protein>
<keyword evidence="5" id="KW-0808">Transferase</keyword>
<name>A0A3B0RS73_9ZZZZ</name>
<keyword evidence="5" id="KW-0418">Kinase</keyword>
<dbReference type="SUPFAM" id="SSF81271">
    <property type="entry name" value="TGS-like"/>
    <property type="match status" value="1"/>
</dbReference>
<dbReference type="InterPro" id="IPR002912">
    <property type="entry name" value="ACT_dom"/>
</dbReference>
<dbReference type="InterPro" id="IPR012676">
    <property type="entry name" value="TGS-like"/>
</dbReference>
<evidence type="ECO:0000259" key="2">
    <source>
        <dbReference type="PROSITE" id="PS51671"/>
    </source>
</evidence>
<dbReference type="InterPro" id="IPR045865">
    <property type="entry name" value="ACT-like_dom_sf"/>
</dbReference>
<dbReference type="GO" id="GO:0016301">
    <property type="term" value="F:kinase activity"/>
    <property type="evidence" value="ECO:0007669"/>
    <property type="project" value="UniProtKB-KW"/>
</dbReference>
<evidence type="ECO:0000256" key="1">
    <source>
        <dbReference type="ARBA" id="ARBA00007476"/>
    </source>
</evidence>
<dbReference type="Pfam" id="PF02824">
    <property type="entry name" value="TGS"/>
    <property type="match status" value="1"/>
</dbReference>
<dbReference type="InterPro" id="IPR007685">
    <property type="entry name" value="RelA_SpoT"/>
</dbReference>
<feature type="domain" description="HD" evidence="3">
    <location>
        <begin position="45"/>
        <end position="144"/>
    </location>
</feature>
<dbReference type="NCBIfam" id="TIGR00691">
    <property type="entry name" value="spoT_relA"/>
    <property type="match status" value="1"/>
</dbReference>
<evidence type="ECO:0000259" key="3">
    <source>
        <dbReference type="PROSITE" id="PS51831"/>
    </source>
</evidence>
<sequence>MIRQYELVERVKEYDPDTDENMLNRAYVFSMKVHGRQKRASGDPYFSHPLEVAGILTSMKMDCDTIVTALLHDTIEDTIATHEQIEELFGSNVAKMVDGVTKLSELTYSSESAKQADNFRKFLLAMSHDIRVLLVKLADRLHNMRTLDHIKKPEKRLRIARETLDIYAPLAERIGMQEIKEELEALAFPHVYPEAYESILKRMSQIHANTEDIKDLVISELERLLDKAGIEAEVFGREKKLYSIWRKMTYRHVSLDDQADIIAFRVIVDDAKTCYRALGVVHGKWQAIPGLIKDYISMPKPNGYQSIHTAVLGPQKKRIEIQIRSSEMDAIAEQGVAAHWLYKQHPSDKEGAQYKWLKDLLEIMEHADSPDEFLEHTKLAMYQNQVFCFTPKGKLVNLPQGSTVVDFAYAVHTDVGDSCVGGKVNGIPVQLRSRLVNGDQVEILRSSAQQPSPNWLGFVITGKAKAAIRRYISHKKKEEYQQLGKSLLERAFQMEKRDITDKALKLCAKKMRLGSIDEIYELVGKGELSDRKVLETVYPGIKLNNLHTLTHAKMIDLDKDSKGGDHSIPIKGLTPGLAVHMSDCCHPIMGDRIVGIVTTGKGIMVHTIDCEALDVYSNTPESWLDLSWLAQEDENSIFVSRIELLLEHLPGALAAVLTVVAQEKGNISNIKFIERAPELFRITLDIEVRDVKHLTSIIAALRVSECVSSVERAFR</sequence>
<dbReference type="PROSITE" id="PS51880">
    <property type="entry name" value="TGS"/>
    <property type="match status" value="1"/>
</dbReference>
<reference evidence="5" key="1">
    <citation type="submission" date="2018-06" db="EMBL/GenBank/DDBJ databases">
        <authorList>
            <person name="Zhirakovskaya E."/>
        </authorList>
    </citation>
    <scope>NUCLEOTIDE SEQUENCE</scope>
</reference>
<gene>
    <name evidence="5" type="ORF">MNBD_ALPHA01-1545</name>
</gene>
<dbReference type="Gene3D" id="3.10.20.30">
    <property type="match status" value="1"/>
</dbReference>
<accession>A0A3B0RS73</accession>
<dbReference type="SUPFAM" id="SSF81301">
    <property type="entry name" value="Nucleotidyltransferase"/>
    <property type="match status" value="1"/>
</dbReference>
<dbReference type="InterPro" id="IPR033655">
    <property type="entry name" value="TGS_RelA/SpoT"/>
</dbReference>
<dbReference type="GO" id="GO:0008728">
    <property type="term" value="F:GTP diphosphokinase activity"/>
    <property type="evidence" value="ECO:0007669"/>
    <property type="project" value="UniProtKB-EC"/>
</dbReference>
<organism evidence="5">
    <name type="scientific">hydrothermal vent metagenome</name>
    <dbReference type="NCBI Taxonomy" id="652676"/>
    <lineage>
        <taxon>unclassified sequences</taxon>
        <taxon>metagenomes</taxon>
        <taxon>ecological metagenomes</taxon>
    </lineage>
</organism>
<dbReference type="Pfam" id="PF19296">
    <property type="entry name" value="RelA_AH_RIS"/>
    <property type="match status" value="1"/>
</dbReference>
<dbReference type="EC" id="2.7.6.5" evidence="5"/>
<dbReference type="InterPro" id="IPR006674">
    <property type="entry name" value="HD_domain"/>
</dbReference>
<dbReference type="FunFam" id="1.10.3210.10:FF:000001">
    <property type="entry name" value="GTP pyrophosphokinase RelA"/>
    <property type="match status" value="1"/>
</dbReference>
<evidence type="ECO:0000313" key="5">
    <source>
        <dbReference type="EMBL" id="VAV91208.1"/>
    </source>
</evidence>
<dbReference type="Gene3D" id="1.10.3210.10">
    <property type="entry name" value="Hypothetical protein af1432"/>
    <property type="match status" value="1"/>
</dbReference>
<dbReference type="InterPro" id="IPR003607">
    <property type="entry name" value="HD/PDEase_dom"/>
</dbReference>
<dbReference type="EC" id="3.1.7.2" evidence="5"/>
<dbReference type="Gene3D" id="3.30.70.260">
    <property type="match status" value="1"/>
</dbReference>
<dbReference type="SUPFAM" id="SSF55021">
    <property type="entry name" value="ACT-like"/>
    <property type="match status" value="1"/>
</dbReference>
<dbReference type="EMBL" id="UOEJ01000020">
    <property type="protein sequence ID" value="VAV91208.1"/>
    <property type="molecule type" value="Genomic_DNA"/>
</dbReference>
<dbReference type="Pfam" id="PF13291">
    <property type="entry name" value="ACT_4"/>
    <property type="match status" value="1"/>
</dbReference>
<dbReference type="SUPFAM" id="SSF109604">
    <property type="entry name" value="HD-domain/PDEase-like"/>
    <property type="match status" value="1"/>
</dbReference>
<dbReference type="InterPro" id="IPR004811">
    <property type="entry name" value="RelA/Spo_fam"/>
</dbReference>
<feature type="domain" description="TGS" evidence="4">
    <location>
        <begin position="380"/>
        <end position="445"/>
    </location>
</feature>
<dbReference type="CDD" id="cd00077">
    <property type="entry name" value="HDc"/>
    <property type="match status" value="1"/>
</dbReference>
<dbReference type="SMART" id="SM00471">
    <property type="entry name" value="HDc"/>
    <property type="match status" value="1"/>
</dbReference>
<dbReference type="InterPro" id="IPR043519">
    <property type="entry name" value="NT_sf"/>
</dbReference>
<dbReference type="FunFam" id="3.30.460.10:FF:000001">
    <property type="entry name" value="GTP pyrophosphokinase RelA"/>
    <property type="match status" value="1"/>
</dbReference>
<dbReference type="FunFam" id="3.10.20.30:FF:000002">
    <property type="entry name" value="GTP pyrophosphokinase (RelA/SpoT)"/>
    <property type="match status" value="1"/>
</dbReference>
<dbReference type="PROSITE" id="PS51831">
    <property type="entry name" value="HD"/>
    <property type="match status" value="1"/>
</dbReference>
<dbReference type="CDD" id="cd01668">
    <property type="entry name" value="TGS_RSH"/>
    <property type="match status" value="1"/>
</dbReference>
<dbReference type="GO" id="GO:0042594">
    <property type="term" value="P:response to starvation"/>
    <property type="evidence" value="ECO:0007669"/>
    <property type="project" value="TreeGrafter"/>
</dbReference>
<proteinExistence type="inferred from homology"/>
<dbReference type="PANTHER" id="PTHR21262:SF36">
    <property type="entry name" value="BIFUNCTIONAL (P)PPGPP SYNTHASE_HYDROLASE SPOT"/>
    <property type="match status" value="1"/>
</dbReference>
<dbReference type="GO" id="GO:0005886">
    <property type="term" value="C:plasma membrane"/>
    <property type="evidence" value="ECO:0007669"/>
    <property type="project" value="TreeGrafter"/>
</dbReference>
<dbReference type="Pfam" id="PF04607">
    <property type="entry name" value="RelA_SpoT"/>
    <property type="match status" value="1"/>
</dbReference>
<dbReference type="InterPro" id="IPR004095">
    <property type="entry name" value="TGS"/>
</dbReference>
<dbReference type="Gene3D" id="3.30.460.10">
    <property type="entry name" value="Beta Polymerase, domain 2"/>
    <property type="match status" value="1"/>
</dbReference>
<evidence type="ECO:0000259" key="4">
    <source>
        <dbReference type="PROSITE" id="PS51880"/>
    </source>
</evidence>
<dbReference type="CDD" id="cd05399">
    <property type="entry name" value="NT_Rel-Spo_like"/>
    <property type="match status" value="1"/>
</dbReference>